<name>A0A939B5Z6_9BACT</name>
<reference evidence="2 3" key="1">
    <citation type="journal article" date="2021" name="Sci. Rep.">
        <title>The distribution of antibiotic resistance genes in chicken gut microbiota commensals.</title>
        <authorList>
            <person name="Juricova H."/>
            <person name="Matiasovicova J."/>
            <person name="Kubasova T."/>
            <person name="Cejkova D."/>
            <person name="Rychlik I."/>
        </authorList>
    </citation>
    <scope>NUCLEOTIDE SEQUENCE [LARGE SCALE GENOMIC DNA]</scope>
    <source>
        <strain evidence="2 3">An819</strain>
    </source>
</reference>
<keyword evidence="3" id="KW-1185">Reference proteome</keyword>
<dbReference type="Proteomes" id="UP000764045">
    <property type="component" value="Unassembled WGS sequence"/>
</dbReference>
<dbReference type="RefSeq" id="WP_205111907.1">
    <property type="nucleotide sequence ID" value="NZ_JACJJL010000037.1"/>
</dbReference>
<dbReference type="PROSITE" id="PS51257">
    <property type="entry name" value="PROKAR_LIPOPROTEIN"/>
    <property type="match status" value="1"/>
</dbReference>
<feature type="chain" id="PRO_5037727587" evidence="1">
    <location>
        <begin position="24"/>
        <end position="590"/>
    </location>
</feature>
<accession>A0A939B5Z6</accession>
<gene>
    <name evidence="2" type="ORF">H6B30_14655</name>
</gene>
<evidence type="ECO:0000313" key="2">
    <source>
        <dbReference type="EMBL" id="MBM6662966.1"/>
    </source>
</evidence>
<protein>
    <submittedName>
        <fullName evidence="2">Uncharacterized protein</fullName>
    </submittedName>
</protein>
<keyword evidence="1" id="KW-0732">Signal</keyword>
<dbReference type="AlphaFoldDB" id="A0A939B5Z6"/>
<proteinExistence type="predicted"/>
<sequence length="590" mass="63458">MENYFRKCRLLPAMTLLGGLALASCVNSDYDFNEVDATMGFGGEGLELPGSSTDTIKLADVLDLGDDDCVKVRPNGDYVFEQVGDNVEPAQPEIAPISVTQRQSVSYDIDINVEPATRSAGDARAVTVVLSADGDMQSFEYDGDKPAEVVGLDYAETDANLSFSLHFPAGLSSVVASLDEISIQMPSFMELSDVSANIGADGSWSIDGSRIVFSNITTSRDLTVSARVSRLRFGVSDELGSLGIEGDKIVLDGRVHVSMNSVATVSGGSIEGLTASSDFAIDDMQITSVTGRFDPEIDLDNLGDVEITGVPDFLTDGNVRVDLYNPQILLTLNSDLNMGGFVGGTLTSWKDGQPIASVTVPEMAVRAGGMTEMCICRNGEGIEDYDVVQVVSELSTLIETIPDRITFEGTARADRNQTCEFELGHRYTVQPAYRVEAPIAFAENAQIVYKDTIDEWHEDIEDFELSDNSYITFTANIENRVPAYLTLSAYAIDVDGQRMGDDEIKVEVSNTVIASADGETSSETPLTIRVSQNDGRALSRLDGLVFDVTASASDGGANPVEGMTLNSEKHFLIARDIKIKLVGTLIGDFN</sequence>
<dbReference type="EMBL" id="JACJJL010000037">
    <property type="protein sequence ID" value="MBM6662966.1"/>
    <property type="molecule type" value="Genomic_DNA"/>
</dbReference>
<feature type="signal peptide" evidence="1">
    <location>
        <begin position="1"/>
        <end position="23"/>
    </location>
</feature>
<evidence type="ECO:0000256" key="1">
    <source>
        <dbReference type="SAM" id="SignalP"/>
    </source>
</evidence>
<comment type="caution">
    <text evidence="2">The sequence shown here is derived from an EMBL/GenBank/DDBJ whole genome shotgun (WGS) entry which is preliminary data.</text>
</comment>
<evidence type="ECO:0000313" key="3">
    <source>
        <dbReference type="Proteomes" id="UP000764045"/>
    </source>
</evidence>
<organism evidence="2 3">
    <name type="scientific">Marseilla massiliensis</name>
    <dbReference type="NCBI Taxonomy" id="1841864"/>
    <lineage>
        <taxon>Bacteria</taxon>
        <taxon>Pseudomonadati</taxon>
        <taxon>Bacteroidota</taxon>
        <taxon>Bacteroidia</taxon>
        <taxon>Bacteroidales</taxon>
        <taxon>Prevotellaceae</taxon>
        <taxon>Marseilla</taxon>
    </lineage>
</organism>